<evidence type="ECO:0000313" key="2">
    <source>
        <dbReference type="EMBL" id="GAG57677.1"/>
    </source>
</evidence>
<accession>X0ZHR4</accession>
<reference evidence="2" key="1">
    <citation type="journal article" date="2014" name="Front. Microbiol.">
        <title>High frequency of phylogenetically diverse reductive dehalogenase-homologous genes in deep subseafloor sedimentary metagenomes.</title>
        <authorList>
            <person name="Kawai M."/>
            <person name="Futagami T."/>
            <person name="Toyoda A."/>
            <person name="Takaki Y."/>
            <person name="Nishi S."/>
            <person name="Hori S."/>
            <person name="Arai W."/>
            <person name="Tsubouchi T."/>
            <person name="Morono Y."/>
            <person name="Uchiyama I."/>
            <person name="Ito T."/>
            <person name="Fujiyama A."/>
            <person name="Inagaki F."/>
            <person name="Takami H."/>
        </authorList>
    </citation>
    <scope>NUCLEOTIDE SEQUENCE</scope>
    <source>
        <strain evidence="2">Expedition CK06-06</strain>
    </source>
</reference>
<keyword evidence="1" id="KW-0812">Transmembrane</keyword>
<organism evidence="2">
    <name type="scientific">marine sediment metagenome</name>
    <dbReference type="NCBI Taxonomy" id="412755"/>
    <lineage>
        <taxon>unclassified sequences</taxon>
        <taxon>metagenomes</taxon>
        <taxon>ecological metagenomes</taxon>
    </lineage>
</organism>
<keyword evidence="1" id="KW-1133">Transmembrane helix</keyword>
<dbReference type="Pfam" id="PF03060">
    <property type="entry name" value="NMO"/>
    <property type="match status" value="1"/>
</dbReference>
<dbReference type="SUPFAM" id="SSF51412">
    <property type="entry name" value="Inosine monophosphate dehydrogenase (IMPDH)"/>
    <property type="match status" value="1"/>
</dbReference>
<feature type="transmembrane region" description="Helical" evidence="1">
    <location>
        <begin position="199"/>
        <end position="217"/>
    </location>
</feature>
<evidence type="ECO:0000256" key="1">
    <source>
        <dbReference type="SAM" id="Phobius"/>
    </source>
</evidence>
<name>X0ZHR4_9ZZZZ</name>
<proteinExistence type="predicted"/>
<gene>
    <name evidence="2" type="ORF">S01H4_16894</name>
</gene>
<dbReference type="InterPro" id="IPR013785">
    <property type="entry name" value="Aldolase_TIM"/>
</dbReference>
<dbReference type="Gene3D" id="3.20.20.70">
    <property type="entry name" value="Aldolase class I"/>
    <property type="match status" value="1"/>
</dbReference>
<protein>
    <submittedName>
        <fullName evidence="2">Uncharacterized protein</fullName>
    </submittedName>
</protein>
<keyword evidence="1" id="KW-0472">Membrane</keyword>
<comment type="caution">
    <text evidence="2">The sequence shown here is derived from an EMBL/GenBank/DDBJ whole genome shotgun (WGS) entry which is preliminary data.</text>
</comment>
<dbReference type="AlphaFoldDB" id="X0ZHR4"/>
<feature type="non-terminal residue" evidence="2">
    <location>
        <position position="1"/>
    </location>
</feature>
<dbReference type="EMBL" id="BART01007423">
    <property type="protein sequence ID" value="GAG57677.1"/>
    <property type="molecule type" value="Genomic_DNA"/>
</dbReference>
<sequence length="231" mass="25864">GLNSPFISKFGPKLLLIAAGSIDLGVKVKNLGNTVLIHTPALSMFKDALKKNLDFMILEGSECGGHFGMLSSFILWERILEYLYMNKKEIKEKVNLIFAGGIINDVSTAMLASMLGEHLDLINPGIQMGTAYLLSEEIVTTQALSPIYQELLLNNSCTTIIGTSVNTRARILVDLIYSNYYLDLQILAKKKARRNYDKLNLLNLLFILLKWLYLIFLNQKALTQELSEDTA</sequence>